<evidence type="ECO:0000256" key="10">
    <source>
        <dbReference type="ARBA" id="ARBA00022777"/>
    </source>
</evidence>
<accession>A0ABR5A189</accession>
<dbReference type="PRINTS" id="PR00344">
    <property type="entry name" value="BCTRLSENSOR"/>
</dbReference>
<dbReference type="SMART" id="SM00388">
    <property type="entry name" value="HisKA"/>
    <property type="match status" value="1"/>
</dbReference>
<evidence type="ECO:0000256" key="5">
    <source>
        <dbReference type="ARBA" id="ARBA00022475"/>
    </source>
</evidence>
<dbReference type="InterPro" id="IPR041610">
    <property type="entry name" value="ArlS_N"/>
</dbReference>
<evidence type="ECO:0000256" key="4">
    <source>
        <dbReference type="ARBA" id="ARBA00015735"/>
    </source>
</evidence>
<dbReference type="InterPro" id="IPR004358">
    <property type="entry name" value="Sig_transdc_His_kin-like_C"/>
</dbReference>
<sequence>MTLRSRFTLFTVFWLIFILILYNVFVYFFVIRVTTRGETQLIASKADLVIESLRKQDMRGYEDPKLLAELYNPNEMMRIVTVDGKVVNAVGDDKLLLSIQPQSQSQSRSFQSETRQVEGQRIIYLTMPFYDQGHLIGSVEAARRLTILDSYLQILVFALSITSLGAIVFAIFGTYWFTSRLTGPIGQMVQTMREIDRSGKLHRVKLQGREESVELQQMVRAFNQMIERLDRTIEHQKHFVADASHELKTPLTVISSYADMLKRWGRDNAEVRDEAIEAIGKETERLQNLIRSMLTLAEAEQDDWLNIARFDVSQVVKELSDVLGTTFQREIRVHINGNAVQMKGDKDKIRQLLLILIDNAIKYSKEPIDVRVRPEKNGVKLEVTDYGIGVPESEIPYMFERFYRVDSARHRSTGGSGLGLSIAKKIIDMHEGTVEVFSKPGSGTTISIQFPRNLKSSPQ</sequence>
<evidence type="ECO:0000256" key="13">
    <source>
        <dbReference type="ARBA" id="ARBA00023012"/>
    </source>
</evidence>
<evidence type="ECO:0000256" key="12">
    <source>
        <dbReference type="ARBA" id="ARBA00022989"/>
    </source>
</evidence>
<gene>
    <name evidence="18" type="ORF">SD71_16965</name>
</gene>
<evidence type="ECO:0000256" key="11">
    <source>
        <dbReference type="ARBA" id="ARBA00022840"/>
    </source>
</evidence>
<evidence type="ECO:0000259" key="17">
    <source>
        <dbReference type="PROSITE" id="PS50885"/>
    </source>
</evidence>
<organism evidence="18 19">
    <name type="scientific">Cohnella kolymensis</name>
    <dbReference type="NCBI Taxonomy" id="1590652"/>
    <lineage>
        <taxon>Bacteria</taxon>
        <taxon>Bacillati</taxon>
        <taxon>Bacillota</taxon>
        <taxon>Bacilli</taxon>
        <taxon>Bacillales</taxon>
        <taxon>Paenibacillaceae</taxon>
        <taxon>Cohnella</taxon>
    </lineage>
</organism>
<dbReference type="SMART" id="SM00304">
    <property type="entry name" value="HAMP"/>
    <property type="match status" value="1"/>
</dbReference>
<dbReference type="PANTHER" id="PTHR45436:SF5">
    <property type="entry name" value="SENSOR HISTIDINE KINASE TRCS"/>
    <property type="match status" value="1"/>
</dbReference>
<dbReference type="CDD" id="cd00075">
    <property type="entry name" value="HATPase"/>
    <property type="match status" value="1"/>
</dbReference>
<dbReference type="SMART" id="SM00387">
    <property type="entry name" value="HATPase_c"/>
    <property type="match status" value="1"/>
</dbReference>
<comment type="catalytic activity">
    <reaction evidence="1">
        <text>ATP + protein L-histidine = ADP + protein N-phospho-L-histidine.</text>
        <dbReference type="EC" id="2.7.13.3"/>
    </reaction>
</comment>
<evidence type="ECO:0000256" key="9">
    <source>
        <dbReference type="ARBA" id="ARBA00022741"/>
    </source>
</evidence>
<keyword evidence="19" id="KW-1185">Reference proteome</keyword>
<keyword evidence="12 15" id="KW-1133">Transmembrane helix</keyword>
<keyword evidence="7" id="KW-0808">Transferase</keyword>
<dbReference type="InterPro" id="IPR003594">
    <property type="entry name" value="HATPase_dom"/>
</dbReference>
<dbReference type="SUPFAM" id="SSF47384">
    <property type="entry name" value="Homodimeric domain of signal transducing histidine kinase"/>
    <property type="match status" value="1"/>
</dbReference>
<dbReference type="RefSeq" id="WP_041065768.1">
    <property type="nucleotide sequence ID" value="NZ_JXAL01000026.1"/>
</dbReference>
<dbReference type="EMBL" id="JXAL01000026">
    <property type="protein sequence ID" value="KIL34745.1"/>
    <property type="molecule type" value="Genomic_DNA"/>
</dbReference>
<keyword evidence="6" id="KW-0597">Phosphoprotein</keyword>
<dbReference type="EC" id="2.7.13.3" evidence="3"/>
<keyword evidence="11" id="KW-0067">ATP-binding</keyword>
<dbReference type="PROSITE" id="PS50885">
    <property type="entry name" value="HAMP"/>
    <property type="match status" value="1"/>
</dbReference>
<feature type="domain" description="Histidine kinase" evidence="16">
    <location>
        <begin position="242"/>
        <end position="454"/>
    </location>
</feature>
<dbReference type="Pfam" id="PF00672">
    <property type="entry name" value="HAMP"/>
    <property type="match status" value="1"/>
</dbReference>
<name>A0ABR5A189_9BACL</name>
<evidence type="ECO:0000256" key="2">
    <source>
        <dbReference type="ARBA" id="ARBA00004651"/>
    </source>
</evidence>
<feature type="domain" description="HAMP" evidence="17">
    <location>
        <begin position="179"/>
        <end position="234"/>
    </location>
</feature>
<dbReference type="InterPro" id="IPR036890">
    <property type="entry name" value="HATPase_C_sf"/>
</dbReference>
<evidence type="ECO:0000313" key="18">
    <source>
        <dbReference type="EMBL" id="KIL34745.1"/>
    </source>
</evidence>
<dbReference type="CDD" id="cd00082">
    <property type="entry name" value="HisKA"/>
    <property type="match status" value="1"/>
</dbReference>
<proteinExistence type="predicted"/>
<comment type="caution">
    <text evidence="18">The sequence shown here is derived from an EMBL/GenBank/DDBJ whole genome shotgun (WGS) entry which is preliminary data.</text>
</comment>
<dbReference type="InterPro" id="IPR005467">
    <property type="entry name" value="His_kinase_dom"/>
</dbReference>
<keyword evidence="13" id="KW-0902">Two-component regulatory system</keyword>
<evidence type="ECO:0000256" key="15">
    <source>
        <dbReference type="SAM" id="Phobius"/>
    </source>
</evidence>
<evidence type="ECO:0000256" key="8">
    <source>
        <dbReference type="ARBA" id="ARBA00022692"/>
    </source>
</evidence>
<dbReference type="Proteomes" id="UP000054526">
    <property type="component" value="Unassembled WGS sequence"/>
</dbReference>
<dbReference type="Pfam" id="PF18719">
    <property type="entry name" value="ArlS_N"/>
    <property type="match status" value="1"/>
</dbReference>
<dbReference type="GO" id="GO:0016301">
    <property type="term" value="F:kinase activity"/>
    <property type="evidence" value="ECO:0007669"/>
    <property type="project" value="UniProtKB-KW"/>
</dbReference>
<dbReference type="InterPro" id="IPR036097">
    <property type="entry name" value="HisK_dim/P_sf"/>
</dbReference>
<comment type="subcellular location">
    <subcellularLocation>
        <location evidence="2">Cell membrane</location>
        <topology evidence="2">Multi-pass membrane protein</topology>
    </subcellularLocation>
</comment>
<evidence type="ECO:0000256" key="6">
    <source>
        <dbReference type="ARBA" id="ARBA00022553"/>
    </source>
</evidence>
<feature type="transmembrane region" description="Helical" evidence="15">
    <location>
        <begin position="154"/>
        <end position="177"/>
    </location>
</feature>
<evidence type="ECO:0000313" key="19">
    <source>
        <dbReference type="Proteomes" id="UP000054526"/>
    </source>
</evidence>
<dbReference type="Pfam" id="PF02518">
    <property type="entry name" value="HATPase_c"/>
    <property type="match status" value="1"/>
</dbReference>
<dbReference type="PROSITE" id="PS50109">
    <property type="entry name" value="HIS_KIN"/>
    <property type="match status" value="1"/>
</dbReference>
<dbReference type="InterPro" id="IPR003660">
    <property type="entry name" value="HAMP_dom"/>
</dbReference>
<evidence type="ECO:0000256" key="14">
    <source>
        <dbReference type="ARBA" id="ARBA00023136"/>
    </source>
</evidence>
<evidence type="ECO:0000259" key="16">
    <source>
        <dbReference type="PROSITE" id="PS50109"/>
    </source>
</evidence>
<dbReference type="Gene3D" id="1.10.287.130">
    <property type="match status" value="1"/>
</dbReference>
<keyword evidence="5" id="KW-1003">Cell membrane</keyword>
<dbReference type="CDD" id="cd06225">
    <property type="entry name" value="HAMP"/>
    <property type="match status" value="1"/>
</dbReference>
<keyword evidence="14 15" id="KW-0472">Membrane</keyword>
<evidence type="ECO:0000256" key="3">
    <source>
        <dbReference type="ARBA" id="ARBA00012438"/>
    </source>
</evidence>
<keyword evidence="10 18" id="KW-0418">Kinase</keyword>
<reference evidence="18 19" key="1">
    <citation type="submission" date="2014-12" db="EMBL/GenBank/DDBJ databases">
        <title>Draft genome sequence of Cohnella kolymensis strain B-2846.</title>
        <authorList>
            <person name="Karlyshev A.V."/>
            <person name="Kudryashova E.B."/>
        </authorList>
    </citation>
    <scope>NUCLEOTIDE SEQUENCE [LARGE SCALE GENOMIC DNA]</scope>
    <source>
        <strain evidence="18 19">VKM B-2846</strain>
    </source>
</reference>
<dbReference type="Gene3D" id="6.10.340.10">
    <property type="match status" value="1"/>
</dbReference>
<keyword evidence="9" id="KW-0547">Nucleotide-binding</keyword>
<dbReference type="PANTHER" id="PTHR45436">
    <property type="entry name" value="SENSOR HISTIDINE KINASE YKOH"/>
    <property type="match status" value="1"/>
</dbReference>
<dbReference type="Gene3D" id="3.30.565.10">
    <property type="entry name" value="Histidine kinase-like ATPase, C-terminal domain"/>
    <property type="match status" value="1"/>
</dbReference>
<protein>
    <recommendedName>
        <fullName evidence="4">Signal transduction histidine-protein kinase ArlS</fullName>
        <ecNumber evidence="3">2.7.13.3</ecNumber>
    </recommendedName>
</protein>
<evidence type="ECO:0000256" key="1">
    <source>
        <dbReference type="ARBA" id="ARBA00000085"/>
    </source>
</evidence>
<dbReference type="SUPFAM" id="SSF55874">
    <property type="entry name" value="ATPase domain of HSP90 chaperone/DNA topoisomerase II/histidine kinase"/>
    <property type="match status" value="1"/>
</dbReference>
<evidence type="ECO:0000256" key="7">
    <source>
        <dbReference type="ARBA" id="ARBA00022679"/>
    </source>
</evidence>
<dbReference type="InterPro" id="IPR003661">
    <property type="entry name" value="HisK_dim/P_dom"/>
</dbReference>
<dbReference type="Pfam" id="PF00512">
    <property type="entry name" value="HisKA"/>
    <property type="match status" value="1"/>
</dbReference>
<feature type="transmembrane region" description="Helical" evidence="15">
    <location>
        <begin position="12"/>
        <end position="31"/>
    </location>
</feature>
<keyword evidence="8 15" id="KW-0812">Transmembrane</keyword>
<dbReference type="InterPro" id="IPR050428">
    <property type="entry name" value="TCS_sensor_his_kinase"/>
</dbReference>